<keyword evidence="8" id="KW-1185">Reference proteome</keyword>
<dbReference type="CDD" id="cd00190">
    <property type="entry name" value="Tryp_SPc"/>
    <property type="match status" value="1"/>
</dbReference>
<dbReference type="HOGENOM" id="CLU_006842_13_2_1"/>
<dbReference type="SMART" id="SM00020">
    <property type="entry name" value="Tryp_SPc"/>
    <property type="match status" value="1"/>
</dbReference>
<accession>H2XPX5</accession>
<proteinExistence type="predicted"/>
<reference evidence="7" key="3">
    <citation type="submission" date="2025-08" db="UniProtKB">
        <authorList>
            <consortium name="Ensembl"/>
        </authorList>
    </citation>
    <scope>IDENTIFICATION</scope>
</reference>
<evidence type="ECO:0000256" key="3">
    <source>
        <dbReference type="ARBA" id="ARBA00022670"/>
    </source>
</evidence>
<keyword evidence="2" id="KW-0964">Secreted</keyword>
<dbReference type="InterPro" id="IPR009003">
    <property type="entry name" value="Peptidase_S1_PA"/>
</dbReference>
<dbReference type="Gene3D" id="2.40.10.10">
    <property type="entry name" value="Trypsin-like serine proteases"/>
    <property type="match status" value="2"/>
</dbReference>
<dbReference type="FunFam" id="2.40.10.10:FF:000239">
    <property type="entry name" value="Uncharacterized protein"/>
    <property type="match status" value="1"/>
</dbReference>
<dbReference type="OMA" id="GWGWTKY"/>
<dbReference type="PANTHER" id="PTHR24264">
    <property type="entry name" value="TRYPSIN-RELATED"/>
    <property type="match status" value="1"/>
</dbReference>
<dbReference type="InterPro" id="IPR050127">
    <property type="entry name" value="Serine_Proteases_S1"/>
</dbReference>
<dbReference type="InParanoid" id="H2XPX5"/>
<dbReference type="GO" id="GO:0005576">
    <property type="term" value="C:extracellular region"/>
    <property type="evidence" value="ECO:0007669"/>
    <property type="project" value="UniProtKB-SubCell"/>
</dbReference>
<dbReference type="SUPFAM" id="SSF50494">
    <property type="entry name" value="Trypsin-like serine proteases"/>
    <property type="match status" value="1"/>
</dbReference>
<dbReference type="Proteomes" id="UP000008144">
    <property type="component" value="Chromosome 11"/>
</dbReference>
<keyword evidence="4" id="KW-0378">Hydrolase</keyword>
<keyword evidence="3" id="KW-0645">Protease</keyword>
<reference evidence="8" key="1">
    <citation type="journal article" date="2002" name="Science">
        <title>The draft genome of Ciona intestinalis: insights into chordate and vertebrate origins.</title>
        <authorList>
            <person name="Dehal P."/>
            <person name="Satou Y."/>
            <person name="Campbell R.K."/>
            <person name="Chapman J."/>
            <person name="Degnan B."/>
            <person name="De Tomaso A."/>
            <person name="Davidson B."/>
            <person name="Di Gregorio A."/>
            <person name="Gelpke M."/>
            <person name="Goodstein D.M."/>
            <person name="Harafuji N."/>
            <person name="Hastings K.E."/>
            <person name="Ho I."/>
            <person name="Hotta K."/>
            <person name="Huang W."/>
            <person name="Kawashima T."/>
            <person name="Lemaire P."/>
            <person name="Martinez D."/>
            <person name="Meinertzhagen I.A."/>
            <person name="Necula S."/>
            <person name="Nonaka M."/>
            <person name="Putnam N."/>
            <person name="Rash S."/>
            <person name="Saiga H."/>
            <person name="Satake M."/>
            <person name="Terry A."/>
            <person name="Yamada L."/>
            <person name="Wang H.G."/>
            <person name="Awazu S."/>
            <person name="Azumi K."/>
            <person name="Boore J."/>
            <person name="Branno M."/>
            <person name="Chin-Bow S."/>
            <person name="DeSantis R."/>
            <person name="Doyle S."/>
            <person name="Francino P."/>
            <person name="Keys D.N."/>
            <person name="Haga S."/>
            <person name="Hayashi H."/>
            <person name="Hino K."/>
            <person name="Imai K.S."/>
            <person name="Inaba K."/>
            <person name="Kano S."/>
            <person name="Kobayashi K."/>
            <person name="Kobayashi M."/>
            <person name="Lee B.I."/>
            <person name="Makabe K.W."/>
            <person name="Manohar C."/>
            <person name="Matassi G."/>
            <person name="Medina M."/>
            <person name="Mochizuki Y."/>
            <person name="Mount S."/>
            <person name="Morishita T."/>
            <person name="Miura S."/>
            <person name="Nakayama A."/>
            <person name="Nishizaka S."/>
            <person name="Nomoto H."/>
            <person name="Ohta F."/>
            <person name="Oishi K."/>
            <person name="Rigoutsos I."/>
            <person name="Sano M."/>
            <person name="Sasaki A."/>
            <person name="Sasakura Y."/>
            <person name="Shoguchi E."/>
            <person name="Shin-i T."/>
            <person name="Spagnuolo A."/>
            <person name="Stainier D."/>
            <person name="Suzuki M.M."/>
            <person name="Tassy O."/>
            <person name="Takatori N."/>
            <person name="Tokuoka M."/>
            <person name="Yagi K."/>
            <person name="Yoshizaki F."/>
            <person name="Wada S."/>
            <person name="Zhang C."/>
            <person name="Hyatt P.D."/>
            <person name="Larimer F."/>
            <person name="Detter C."/>
            <person name="Doggett N."/>
            <person name="Glavina T."/>
            <person name="Hawkins T."/>
            <person name="Richardson P."/>
            <person name="Lucas S."/>
            <person name="Kohara Y."/>
            <person name="Levine M."/>
            <person name="Satoh N."/>
            <person name="Rokhsar D.S."/>
        </authorList>
    </citation>
    <scope>NUCLEOTIDE SEQUENCE [LARGE SCALE GENOMIC DNA]</scope>
</reference>
<dbReference type="Ensembl" id="ENSCINT00000034201.1">
    <property type="protein sequence ID" value="ENSCINP00000031709.1"/>
    <property type="gene ID" value="ENSCING00000018168.1"/>
</dbReference>
<evidence type="ECO:0000256" key="1">
    <source>
        <dbReference type="ARBA" id="ARBA00004613"/>
    </source>
</evidence>
<evidence type="ECO:0000256" key="4">
    <source>
        <dbReference type="ARBA" id="ARBA00022801"/>
    </source>
</evidence>
<dbReference type="InterPro" id="IPR043504">
    <property type="entry name" value="Peptidase_S1_PA_chymotrypsin"/>
</dbReference>
<dbReference type="InterPro" id="IPR001254">
    <property type="entry name" value="Trypsin_dom"/>
</dbReference>
<dbReference type="GO" id="GO:0004252">
    <property type="term" value="F:serine-type endopeptidase activity"/>
    <property type="evidence" value="ECO:0007669"/>
    <property type="project" value="InterPro"/>
</dbReference>
<dbReference type="GeneTree" id="ENSGT01050000244883"/>
<organism evidence="7 8">
    <name type="scientific">Ciona intestinalis</name>
    <name type="common">Transparent sea squirt</name>
    <name type="synonym">Ascidia intestinalis</name>
    <dbReference type="NCBI Taxonomy" id="7719"/>
    <lineage>
        <taxon>Eukaryota</taxon>
        <taxon>Metazoa</taxon>
        <taxon>Chordata</taxon>
        <taxon>Tunicata</taxon>
        <taxon>Ascidiacea</taxon>
        <taxon>Phlebobranchia</taxon>
        <taxon>Cionidae</taxon>
        <taxon>Ciona</taxon>
    </lineage>
</organism>
<feature type="domain" description="Peptidase S1" evidence="6">
    <location>
        <begin position="1"/>
        <end position="140"/>
    </location>
</feature>
<keyword evidence="5" id="KW-0720">Serine protease</keyword>
<dbReference type="Pfam" id="PF00089">
    <property type="entry name" value="Trypsin"/>
    <property type="match status" value="1"/>
</dbReference>
<evidence type="ECO:0000259" key="6">
    <source>
        <dbReference type="PROSITE" id="PS50240"/>
    </source>
</evidence>
<evidence type="ECO:0000313" key="7">
    <source>
        <dbReference type="Ensembl" id="ENSCINP00000031709.1"/>
    </source>
</evidence>
<evidence type="ECO:0000313" key="8">
    <source>
        <dbReference type="Proteomes" id="UP000008144"/>
    </source>
</evidence>
<name>H2XPX5_CIOIN</name>
<dbReference type="PROSITE" id="PS50240">
    <property type="entry name" value="TRYPSIN_DOM"/>
    <property type="match status" value="1"/>
</dbReference>
<protein>
    <recommendedName>
        <fullName evidence="6">Peptidase S1 domain-containing protein</fullName>
    </recommendedName>
</protein>
<dbReference type="PANTHER" id="PTHR24264:SF65">
    <property type="entry name" value="SRCR DOMAIN-CONTAINING PROTEIN"/>
    <property type="match status" value="1"/>
</dbReference>
<sequence>MLIKLTTPAVLNQYVKTAPLPAAYSQPVDESTCQVCGWGNTQVSGNVYPKVLQCVNLPVVPTSSCNDVTSYNGLITDSMFCIGYMDGGKDGCDGDSGGPAICDGVLAGVVSWGYGCAYPNFPGVYAKVSWTVDWLQAIMEQN</sequence>
<evidence type="ECO:0000256" key="5">
    <source>
        <dbReference type="ARBA" id="ARBA00022825"/>
    </source>
</evidence>
<dbReference type="EMBL" id="EAAA01000786">
    <property type="status" value="NOT_ANNOTATED_CDS"/>
    <property type="molecule type" value="Genomic_DNA"/>
</dbReference>
<dbReference type="GO" id="GO:0006508">
    <property type="term" value="P:proteolysis"/>
    <property type="evidence" value="ECO:0007669"/>
    <property type="project" value="UniProtKB-KW"/>
</dbReference>
<dbReference type="AlphaFoldDB" id="H2XPX5"/>
<reference evidence="7" key="2">
    <citation type="journal article" date="2008" name="Genome Biol.">
        <title>Improved genome assembly and evidence-based global gene model set for the chordate Ciona intestinalis: new insight into intron and operon populations.</title>
        <authorList>
            <person name="Satou Y."/>
            <person name="Mineta K."/>
            <person name="Ogasawara M."/>
            <person name="Sasakura Y."/>
            <person name="Shoguchi E."/>
            <person name="Ueno K."/>
            <person name="Yamada L."/>
            <person name="Matsumoto J."/>
            <person name="Wasserscheid J."/>
            <person name="Dewar K."/>
            <person name="Wiley G.B."/>
            <person name="Macmil S.L."/>
            <person name="Roe B.A."/>
            <person name="Zeller R.W."/>
            <person name="Hastings K.E."/>
            <person name="Lemaire P."/>
            <person name="Lindquist E."/>
            <person name="Endo T."/>
            <person name="Hotta K."/>
            <person name="Inaba K."/>
        </authorList>
    </citation>
    <scope>NUCLEOTIDE SEQUENCE [LARGE SCALE GENOMIC DNA]</scope>
    <source>
        <strain evidence="7">wild type</strain>
    </source>
</reference>
<evidence type="ECO:0000256" key="2">
    <source>
        <dbReference type="ARBA" id="ARBA00022525"/>
    </source>
</evidence>
<comment type="subcellular location">
    <subcellularLocation>
        <location evidence="1">Secreted</location>
    </subcellularLocation>
</comment>
<reference evidence="7" key="4">
    <citation type="submission" date="2025-09" db="UniProtKB">
        <authorList>
            <consortium name="Ensembl"/>
        </authorList>
    </citation>
    <scope>IDENTIFICATION</scope>
</reference>
<dbReference type="STRING" id="7719.ENSCINP00000031709"/>